<protein>
    <submittedName>
        <fullName evidence="1">Uncharacterized protein</fullName>
    </submittedName>
</protein>
<dbReference type="AlphaFoldDB" id="A0A6C0HRC7"/>
<name>A0A6C0HRC7_9ZZZZ</name>
<sequence length="94" mass="11307">MSYSVWNDASISYACIRLMSKTNYPYNEDLLTPREFIEERNLLEGYIEWKKENQKGSRFSPENLIKFLSLLEGEKQPLLDFWEFMRTQESIRLS</sequence>
<dbReference type="EMBL" id="MN740006">
    <property type="protein sequence ID" value="QHT83241.1"/>
    <property type="molecule type" value="Genomic_DNA"/>
</dbReference>
<proteinExistence type="predicted"/>
<evidence type="ECO:0000313" key="1">
    <source>
        <dbReference type="EMBL" id="QHT83241.1"/>
    </source>
</evidence>
<reference evidence="1" key="1">
    <citation type="journal article" date="2020" name="Nature">
        <title>Giant virus diversity and host interactions through global metagenomics.</title>
        <authorList>
            <person name="Schulz F."/>
            <person name="Roux S."/>
            <person name="Paez-Espino D."/>
            <person name="Jungbluth S."/>
            <person name="Walsh D.A."/>
            <person name="Denef V.J."/>
            <person name="McMahon K.D."/>
            <person name="Konstantinidis K.T."/>
            <person name="Eloe-Fadrosh E.A."/>
            <person name="Kyrpides N.C."/>
            <person name="Woyke T."/>
        </authorList>
    </citation>
    <scope>NUCLEOTIDE SEQUENCE</scope>
    <source>
        <strain evidence="1">GVMAG-M-3300023184-167</strain>
    </source>
</reference>
<accession>A0A6C0HRC7</accession>
<organism evidence="1">
    <name type="scientific">viral metagenome</name>
    <dbReference type="NCBI Taxonomy" id="1070528"/>
    <lineage>
        <taxon>unclassified sequences</taxon>
        <taxon>metagenomes</taxon>
        <taxon>organismal metagenomes</taxon>
    </lineage>
</organism>